<dbReference type="KEGG" id="chyd:H4K34_13965"/>
<name>A0A7H0VCM6_9FLAO</name>
<dbReference type="EMBL" id="CP060139">
    <property type="protein sequence ID" value="QNR23474.1"/>
    <property type="molecule type" value="Genomic_DNA"/>
</dbReference>
<dbReference type="RefSeq" id="WP_210758006.1">
    <property type="nucleotide sequence ID" value="NZ_CP060139.1"/>
</dbReference>
<dbReference type="AlphaFoldDB" id="A0A7H0VCM6"/>
<dbReference type="PANTHER" id="PTHR12788">
    <property type="entry name" value="PROTEIN-TYROSINE SULFOTRANSFERASE 2"/>
    <property type="match status" value="1"/>
</dbReference>
<dbReference type="Gene3D" id="3.40.50.300">
    <property type="entry name" value="P-loop containing nucleotide triphosphate hydrolases"/>
    <property type="match status" value="1"/>
</dbReference>
<sequence>MDPFYLLRSMLFRKAKGLEIVVMGAGRGGTSLLATLLDAHPQLEVASEDHVAEYLVEKNPRYPDVSSKLAAFVKACTKDAKRSKLRYGNKITTEQLGFLEDFKANPEVRDLIRQELWEGRKLVFIVRDGRTCISSKLERTGVDYDTALGYWKHSVSILGYLKSQDLDLHLIKFEDLLQNPRKELEQLCAFLGLSYSESMLSGTSSDRILVDYRQQDLDANRVQRTVDSRINLADIQEELDFLAY</sequence>
<dbReference type="Pfam" id="PF13469">
    <property type="entry name" value="Sulfotransfer_3"/>
    <property type="match status" value="1"/>
</dbReference>
<dbReference type="Proteomes" id="UP000516305">
    <property type="component" value="Chromosome"/>
</dbReference>
<organism evidence="2 3">
    <name type="scientific">Croceimicrobium hydrocarbonivorans</name>
    <dbReference type="NCBI Taxonomy" id="2761580"/>
    <lineage>
        <taxon>Bacteria</taxon>
        <taxon>Pseudomonadati</taxon>
        <taxon>Bacteroidota</taxon>
        <taxon>Flavobacteriia</taxon>
        <taxon>Flavobacteriales</taxon>
        <taxon>Owenweeksiaceae</taxon>
        <taxon>Croceimicrobium</taxon>
    </lineage>
</organism>
<evidence type="ECO:0000313" key="2">
    <source>
        <dbReference type="EMBL" id="QNR23474.1"/>
    </source>
</evidence>
<dbReference type="InterPro" id="IPR026634">
    <property type="entry name" value="TPST-like"/>
</dbReference>
<reference evidence="2 3" key="1">
    <citation type="submission" date="2020-08" db="EMBL/GenBank/DDBJ databases">
        <title>Croceimicrobium hydrocarbonivorans gen. nov., sp. nov., a novel marine bacterium isolated from a bacterial consortium that degrades polyethylene terephthalate.</title>
        <authorList>
            <person name="Liu R."/>
        </authorList>
    </citation>
    <scope>NUCLEOTIDE SEQUENCE [LARGE SCALE GENOMIC DNA]</scope>
    <source>
        <strain evidence="2 3">A20-9</strain>
    </source>
</reference>
<protein>
    <submittedName>
        <fullName evidence="2">Sulfotransferase</fullName>
    </submittedName>
</protein>
<proteinExistence type="predicted"/>
<dbReference type="PANTHER" id="PTHR12788:SF10">
    <property type="entry name" value="PROTEIN-TYROSINE SULFOTRANSFERASE"/>
    <property type="match status" value="1"/>
</dbReference>
<evidence type="ECO:0000256" key="1">
    <source>
        <dbReference type="ARBA" id="ARBA00022679"/>
    </source>
</evidence>
<dbReference type="GO" id="GO:0008476">
    <property type="term" value="F:protein-tyrosine sulfotransferase activity"/>
    <property type="evidence" value="ECO:0007669"/>
    <property type="project" value="InterPro"/>
</dbReference>
<dbReference type="InterPro" id="IPR027417">
    <property type="entry name" value="P-loop_NTPase"/>
</dbReference>
<dbReference type="SUPFAM" id="SSF52540">
    <property type="entry name" value="P-loop containing nucleoside triphosphate hydrolases"/>
    <property type="match status" value="1"/>
</dbReference>
<keyword evidence="1 2" id="KW-0808">Transferase</keyword>
<keyword evidence="3" id="KW-1185">Reference proteome</keyword>
<gene>
    <name evidence="2" type="ORF">H4K34_13965</name>
</gene>
<evidence type="ECO:0000313" key="3">
    <source>
        <dbReference type="Proteomes" id="UP000516305"/>
    </source>
</evidence>
<accession>A0A7H0VCM6</accession>